<evidence type="ECO:0000313" key="2">
    <source>
        <dbReference type="EMBL" id="CAA2992306.1"/>
    </source>
</evidence>
<name>A0A8S0SKH1_OLEEU</name>
<dbReference type="Proteomes" id="UP000594638">
    <property type="component" value="Unassembled WGS sequence"/>
</dbReference>
<feature type="compositionally biased region" description="Basic and acidic residues" evidence="1">
    <location>
        <begin position="350"/>
        <end position="362"/>
    </location>
</feature>
<dbReference type="Gramene" id="OE9A101776T1">
    <property type="protein sequence ID" value="OE9A101776C1"/>
    <property type="gene ID" value="OE9A101776"/>
</dbReference>
<evidence type="ECO:0000313" key="3">
    <source>
        <dbReference type="Proteomes" id="UP000594638"/>
    </source>
</evidence>
<feature type="region of interest" description="Disordered" evidence="1">
    <location>
        <begin position="263"/>
        <end position="381"/>
    </location>
</feature>
<keyword evidence="3" id="KW-1185">Reference proteome</keyword>
<reference evidence="2 3" key="1">
    <citation type="submission" date="2019-12" db="EMBL/GenBank/DDBJ databases">
        <authorList>
            <person name="Alioto T."/>
            <person name="Alioto T."/>
            <person name="Gomez Garrido J."/>
        </authorList>
    </citation>
    <scope>NUCLEOTIDE SEQUENCE [LARGE SCALE GENOMIC DNA]</scope>
</reference>
<dbReference type="EMBL" id="CACTIH010005433">
    <property type="protein sequence ID" value="CAA2992306.1"/>
    <property type="molecule type" value="Genomic_DNA"/>
</dbReference>
<sequence length="403" mass="44093">MDFEYLVPKNVQLRAHISQRSNLWYMKTVLEHFDDRQRTDFRNSCLGFLSEAFEAMPKIRDRFARRLGHQSPRLLSWTCTKQPQQRTYDAFFKNIKLHVSTTLHPTEAELGQPCSEDDDDSGDSEDKGAREETEGDKSGDSNGEASDERDSEDDHTHTLQTGTYSSPPMQRRTSPIHAPSISHVRQGQTSGASLTRDEVKELLLDQRTLIEIRLRTVKLEIMQHVTDEFVKVRDFISTLVPPAPSRSTPPTAQAANEPTVLATSVHDGNGGETDPVPECAEPQGFSPLPVDHDEDMDKEMQERNSGAGMESEPALNGDDSDVASGGSGKREDDSVASPTGVAEANGGRGMDFEPEKSSHDDEVSSGGSGNLLDKPAASASGVAEVDGKYIAVENSSCHPNPNS</sequence>
<feature type="region of interest" description="Disordered" evidence="1">
    <location>
        <begin position="103"/>
        <end position="193"/>
    </location>
</feature>
<feature type="compositionally biased region" description="Polar residues" evidence="1">
    <location>
        <begin position="183"/>
        <end position="193"/>
    </location>
</feature>
<dbReference type="OrthoDB" id="1930729at2759"/>
<accession>A0A8S0SKH1</accession>
<evidence type="ECO:0000256" key="1">
    <source>
        <dbReference type="SAM" id="MobiDB-lite"/>
    </source>
</evidence>
<dbReference type="AlphaFoldDB" id="A0A8S0SKH1"/>
<feature type="compositionally biased region" description="Polar residues" evidence="1">
    <location>
        <begin position="158"/>
        <end position="173"/>
    </location>
</feature>
<gene>
    <name evidence="2" type="ORF">OLEA9_A101776</name>
</gene>
<proteinExistence type="predicted"/>
<comment type="caution">
    <text evidence="2">The sequence shown here is derived from an EMBL/GenBank/DDBJ whole genome shotgun (WGS) entry which is preliminary data.</text>
</comment>
<organism evidence="2 3">
    <name type="scientific">Olea europaea subsp. europaea</name>
    <dbReference type="NCBI Taxonomy" id="158383"/>
    <lineage>
        <taxon>Eukaryota</taxon>
        <taxon>Viridiplantae</taxon>
        <taxon>Streptophyta</taxon>
        <taxon>Embryophyta</taxon>
        <taxon>Tracheophyta</taxon>
        <taxon>Spermatophyta</taxon>
        <taxon>Magnoliopsida</taxon>
        <taxon>eudicotyledons</taxon>
        <taxon>Gunneridae</taxon>
        <taxon>Pentapetalae</taxon>
        <taxon>asterids</taxon>
        <taxon>lamiids</taxon>
        <taxon>Lamiales</taxon>
        <taxon>Oleaceae</taxon>
        <taxon>Oleeae</taxon>
        <taxon>Olea</taxon>
    </lineage>
</organism>
<protein>
    <submittedName>
        <fullName evidence="2">Uncharacterized protein</fullName>
    </submittedName>
</protein>
<feature type="compositionally biased region" description="Basic and acidic residues" evidence="1">
    <location>
        <begin position="146"/>
        <end position="157"/>
    </location>
</feature>
<feature type="compositionally biased region" description="Basic and acidic residues" evidence="1">
    <location>
        <begin position="124"/>
        <end position="139"/>
    </location>
</feature>